<organism evidence="3 4">
    <name type="scientific">Holothuria leucospilota</name>
    <name type="common">Black long sea cucumber</name>
    <name type="synonym">Mertensiothuria leucospilota</name>
    <dbReference type="NCBI Taxonomy" id="206669"/>
    <lineage>
        <taxon>Eukaryota</taxon>
        <taxon>Metazoa</taxon>
        <taxon>Echinodermata</taxon>
        <taxon>Eleutherozoa</taxon>
        <taxon>Echinozoa</taxon>
        <taxon>Holothuroidea</taxon>
        <taxon>Aspidochirotacea</taxon>
        <taxon>Aspidochirotida</taxon>
        <taxon>Holothuriidae</taxon>
        <taxon>Holothuria</taxon>
    </lineage>
</organism>
<reference evidence="3" key="1">
    <citation type="submission" date="2021-10" db="EMBL/GenBank/DDBJ databases">
        <title>Tropical sea cucumber genome reveals ecological adaptation and Cuvierian tubules defense mechanism.</title>
        <authorList>
            <person name="Chen T."/>
        </authorList>
    </citation>
    <scope>NUCLEOTIDE SEQUENCE</scope>
    <source>
        <strain evidence="3">Nanhai2018</strain>
        <tissue evidence="3">Muscle</tissue>
    </source>
</reference>
<name>A0A9Q1C903_HOLLE</name>
<protein>
    <recommendedName>
        <fullName evidence="2">Ig-like domain-containing protein</fullName>
    </recommendedName>
</protein>
<gene>
    <name evidence="3" type="ORF">HOLleu_15352</name>
</gene>
<keyword evidence="4" id="KW-1185">Reference proteome</keyword>
<dbReference type="EMBL" id="JAIZAY010000006">
    <property type="protein sequence ID" value="KAJ8040907.1"/>
    <property type="molecule type" value="Genomic_DNA"/>
</dbReference>
<feature type="domain" description="Ig-like" evidence="2">
    <location>
        <begin position="106"/>
        <end position="173"/>
    </location>
</feature>
<dbReference type="Proteomes" id="UP001152320">
    <property type="component" value="Chromosome 6"/>
</dbReference>
<dbReference type="AlphaFoldDB" id="A0A9Q1C903"/>
<evidence type="ECO:0000313" key="4">
    <source>
        <dbReference type="Proteomes" id="UP001152320"/>
    </source>
</evidence>
<feature type="region of interest" description="Disordered" evidence="1">
    <location>
        <begin position="33"/>
        <end position="64"/>
    </location>
</feature>
<dbReference type="InterPro" id="IPR013783">
    <property type="entry name" value="Ig-like_fold"/>
</dbReference>
<dbReference type="PROSITE" id="PS50835">
    <property type="entry name" value="IG_LIKE"/>
    <property type="match status" value="1"/>
</dbReference>
<dbReference type="Gene3D" id="2.60.40.10">
    <property type="entry name" value="Immunoglobulins"/>
    <property type="match status" value="1"/>
</dbReference>
<accession>A0A9Q1C903</accession>
<evidence type="ECO:0000313" key="3">
    <source>
        <dbReference type="EMBL" id="KAJ8040907.1"/>
    </source>
</evidence>
<comment type="caution">
    <text evidence="3">The sequence shown here is derived from an EMBL/GenBank/DDBJ whole genome shotgun (WGS) entry which is preliminary data.</text>
</comment>
<sequence>MTLLCINHFQSEANGQYQCYLSDPDKASSVTSFRTVDTRSGGDSNNPDPPATEYQSSNKFPHHKVTLDDNGNDEGFGVFGCEATRNGKRKTRISTTRMRSDADFAPANELFTQTVNIEDEDVSITMYSPTGRDTNGIRWRKDNSSVISSQSGSAAYVIPGPIQLSDAGTYECQYNGERDMAKQGLNLLLVRGNLHFCLI</sequence>
<dbReference type="InterPro" id="IPR007110">
    <property type="entry name" value="Ig-like_dom"/>
</dbReference>
<proteinExistence type="predicted"/>
<dbReference type="SUPFAM" id="SSF48726">
    <property type="entry name" value="Immunoglobulin"/>
    <property type="match status" value="1"/>
</dbReference>
<dbReference type="InterPro" id="IPR036179">
    <property type="entry name" value="Ig-like_dom_sf"/>
</dbReference>
<evidence type="ECO:0000256" key="1">
    <source>
        <dbReference type="SAM" id="MobiDB-lite"/>
    </source>
</evidence>
<dbReference type="OrthoDB" id="10463038at2759"/>
<evidence type="ECO:0000259" key="2">
    <source>
        <dbReference type="PROSITE" id="PS50835"/>
    </source>
</evidence>